<protein>
    <submittedName>
        <fullName evidence="2">Uncharacterized protein</fullName>
    </submittedName>
</protein>
<feature type="region of interest" description="Disordered" evidence="1">
    <location>
        <begin position="62"/>
        <end position="91"/>
    </location>
</feature>
<evidence type="ECO:0000313" key="3">
    <source>
        <dbReference type="Proteomes" id="UP000799118"/>
    </source>
</evidence>
<accession>A0A6A4GCI3</accession>
<dbReference type="EMBL" id="ML770684">
    <property type="protein sequence ID" value="KAE9383133.1"/>
    <property type="molecule type" value="Genomic_DNA"/>
</dbReference>
<name>A0A6A4GCI3_9AGAR</name>
<organism evidence="2 3">
    <name type="scientific">Gymnopus androsaceus JB14</name>
    <dbReference type="NCBI Taxonomy" id="1447944"/>
    <lineage>
        <taxon>Eukaryota</taxon>
        <taxon>Fungi</taxon>
        <taxon>Dikarya</taxon>
        <taxon>Basidiomycota</taxon>
        <taxon>Agaricomycotina</taxon>
        <taxon>Agaricomycetes</taxon>
        <taxon>Agaricomycetidae</taxon>
        <taxon>Agaricales</taxon>
        <taxon>Marasmiineae</taxon>
        <taxon>Omphalotaceae</taxon>
        <taxon>Gymnopus</taxon>
    </lineage>
</organism>
<feature type="region of interest" description="Disordered" evidence="1">
    <location>
        <begin position="461"/>
        <end position="494"/>
    </location>
</feature>
<evidence type="ECO:0000256" key="1">
    <source>
        <dbReference type="SAM" id="MobiDB-lite"/>
    </source>
</evidence>
<keyword evidence="3" id="KW-1185">Reference proteome</keyword>
<gene>
    <name evidence="2" type="ORF">BT96DRAFT_110185</name>
</gene>
<feature type="compositionally biased region" description="Gly residues" evidence="1">
    <location>
        <begin position="135"/>
        <end position="204"/>
    </location>
</feature>
<feature type="compositionally biased region" description="Polar residues" evidence="1">
    <location>
        <begin position="593"/>
        <end position="602"/>
    </location>
</feature>
<feature type="compositionally biased region" description="Polar residues" evidence="1">
    <location>
        <begin position="530"/>
        <end position="558"/>
    </location>
</feature>
<feature type="region of interest" description="Disordered" evidence="1">
    <location>
        <begin position="506"/>
        <end position="627"/>
    </location>
</feature>
<reference evidence="2" key="1">
    <citation type="journal article" date="2019" name="Environ. Microbiol.">
        <title>Fungal ecological strategies reflected in gene transcription - a case study of two litter decomposers.</title>
        <authorList>
            <person name="Barbi F."/>
            <person name="Kohler A."/>
            <person name="Barry K."/>
            <person name="Baskaran P."/>
            <person name="Daum C."/>
            <person name="Fauchery L."/>
            <person name="Ihrmark K."/>
            <person name="Kuo A."/>
            <person name="LaButti K."/>
            <person name="Lipzen A."/>
            <person name="Morin E."/>
            <person name="Grigoriev I.V."/>
            <person name="Henrissat B."/>
            <person name="Lindahl B."/>
            <person name="Martin F."/>
        </authorList>
    </citation>
    <scope>NUCLEOTIDE SEQUENCE</scope>
    <source>
        <strain evidence="2">JB14</strain>
    </source>
</reference>
<feature type="compositionally biased region" description="Low complexity" evidence="1">
    <location>
        <begin position="560"/>
        <end position="587"/>
    </location>
</feature>
<feature type="compositionally biased region" description="Polar residues" evidence="1">
    <location>
        <begin position="506"/>
        <end position="518"/>
    </location>
</feature>
<feature type="compositionally biased region" description="Basic and acidic residues" evidence="1">
    <location>
        <begin position="124"/>
        <end position="133"/>
    </location>
</feature>
<dbReference type="Proteomes" id="UP000799118">
    <property type="component" value="Unassembled WGS sequence"/>
</dbReference>
<sequence>MHCSLSAETLSLDEKVVAVIRISTHLEHKQNALELAEKLTSTSKLRTVVVIDENIEVETDIDNADDATNANTTTDDATDDDTTADASCIENEDGVVFIETLQTSREKDHNGGNFDSENGGKGGESSDGKDSSSRGEGGGRNGGPSGGGAGGGGEGGNSGSSSGGGAGQGSGSSGGGRNGGNSGSSSGGGGGQDSDSSPGGGPGGHYAIETSRTITSIADWKYVDEQIGQCFTSEIRISAPLDIPVKYRDPYKAKMEMDLGDGERWRLCKGFVQLIVDKYGATKISSTSSHVSTGTMTTGQTISVTGTFVASATPNASVGAQASRSSTKTHPDNSFFTNRLGTQLGRSENAYEIVPNVPDGKLNGKLVLDLEILPKVPNAPQPNEQLPRPVVLDIRSYYIGRPLIALKRDKVVEYILLAQQIKIIDLYRYKTDTAVFTVTVGSDPQSPDQDTQHTNRTNIQHIDREGDLPSEEATAGPSNVIDRPSDSAGSLASSRSTFLSSMRSIFSNKSPQSTSPSPSAMMDPALPAEHTSSPPAVITMPSSPSGIIHSNNEPSLSPTAVASSSLPNVSASLSTDSEPSSSSPESLTHGDVANTSLSPTAVTSSSLPTASAEPSSSSPESPTNGDVVNASFLLGARKLPDSLTKTSGKLHLPWKKQKRFLSPEEYTWILYEYRDGEISQRELLEPSTTVPKYVFNPL</sequence>
<feature type="compositionally biased region" description="Low complexity" evidence="1">
    <location>
        <begin position="66"/>
        <end position="75"/>
    </location>
</feature>
<evidence type="ECO:0000313" key="2">
    <source>
        <dbReference type="EMBL" id="KAE9383133.1"/>
    </source>
</evidence>
<dbReference type="AlphaFoldDB" id="A0A6A4GCI3"/>
<proteinExistence type="predicted"/>
<feature type="region of interest" description="Disordered" evidence="1">
    <location>
        <begin position="103"/>
        <end position="207"/>
    </location>
</feature>
<feature type="compositionally biased region" description="Low complexity" evidence="1">
    <location>
        <begin position="603"/>
        <end position="622"/>
    </location>
</feature>